<dbReference type="EMBL" id="DF952378">
    <property type="protein sequence ID" value="GAN44459.1"/>
    <property type="molecule type" value="Genomic_DNA"/>
</dbReference>
<dbReference type="RefSeq" id="WP_062535968.1">
    <property type="nucleotide sequence ID" value="NZ_DF970177.1"/>
</dbReference>
<dbReference type="InterPro" id="IPR050553">
    <property type="entry name" value="Thioredoxin_ResA/DsbE_sf"/>
</dbReference>
<evidence type="ECO:0000259" key="1">
    <source>
        <dbReference type="PROSITE" id="PS51352"/>
    </source>
</evidence>
<dbReference type="AlphaFoldDB" id="A0A0K8QLM7"/>
<dbReference type="InterPro" id="IPR036249">
    <property type="entry name" value="Thioredoxin-like_sf"/>
</dbReference>
<dbReference type="PANTHER" id="PTHR42852:SF13">
    <property type="entry name" value="PROTEIN DIPZ"/>
    <property type="match status" value="1"/>
</dbReference>
<dbReference type="STRING" id="1475481.GCA_000953855_01151"/>
<dbReference type="Gene3D" id="3.40.30.10">
    <property type="entry name" value="Glutaredoxin"/>
    <property type="match status" value="1"/>
</dbReference>
<gene>
    <name evidence="2" type="ORF">MBSD_0994</name>
    <name evidence="3" type="ORF">MBSD_n1131</name>
</gene>
<dbReference type="HOGENOM" id="CLU_042529_8_0_6"/>
<reference evidence="3" key="2">
    <citation type="submission" date="2015-08" db="EMBL/GenBank/DDBJ databases">
        <title>Complete DNA Sequence of Pseudomonas syringae pv. actinidiae, the Causal Agent of Kiwifruit Canker Disease.</title>
        <authorList>
            <person name="Rikkerink E.H.A."/>
            <person name="Fineran P.C."/>
        </authorList>
    </citation>
    <scope>NUCLEOTIDE SEQUENCE</scope>
    <source>
        <strain evidence="3">SkMP5</strain>
    </source>
</reference>
<dbReference type="InterPro" id="IPR013740">
    <property type="entry name" value="Redoxin"/>
</dbReference>
<dbReference type="SUPFAM" id="SSF52833">
    <property type="entry name" value="Thioredoxin-like"/>
    <property type="match status" value="1"/>
</dbReference>
<proteinExistence type="predicted"/>
<evidence type="ECO:0000313" key="4">
    <source>
        <dbReference type="Proteomes" id="UP000253740"/>
    </source>
</evidence>
<organism evidence="3">
    <name type="scientific">Mizugakiibacter sediminis</name>
    <dbReference type="NCBI Taxonomy" id="1475481"/>
    <lineage>
        <taxon>Bacteria</taxon>
        <taxon>Pseudomonadati</taxon>
        <taxon>Pseudomonadota</taxon>
        <taxon>Gammaproteobacteria</taxon>
        <taxon>Lysobacterales</taxon>
        <taxon>Rhodanobacteraceae</taxon>
        <taxon>Mizugakiibacter</taxon>
    </lineage>
</organism>
<dbReference type="Proteomes" id="UP000253740">
    <property type="component" value="Unassembled WGS sequence"/>
</dbReference>
<reference evidence="2" key="1">
    <citation type="submission" date="2015-03" db="EMBL/GenBank/DDBJ databases">
        <title>Draft genome sequence of Mizugakiibacter sediminis skMP5.</title>
        <authorList>
            <person name="Watanabe T."/>
            <person name="Kojima H."/>
            <person name="Fukui M."/>
        </authorList>
    </citation>
    <scope>NUCLEOTIDE SEQUENCE</scope>
    <source>
        <strain evidence="2">SkMP5</strain>
    </source>
</reference>
<name>A0A0K8QLM7_9GAMM</name>
<evidence type="ECO:0000313" key="3">
    <source>
        <dbReference type="EMBL" id="GAP65840.1"/>
    </source>
</evidence>
<dbReference type="InterPro" id="IPR013766">
    <property type="entry name" value="Thioredoxin_domain"/>
</dbReference>
<protein>
    <submittedName>
        <fullName evidence="3">Redoxin domain-containing protein</fullName>
    </submittedName>
    <submittedName>
        <fullName evidence="2">Thioredoxin</fullName>
    </submittedName>
</protein>
<dbReference type="PANTHER" id="PTHR42852">
    <property type="entry name" value="THIOL:DISULFIDE INTERCHANGE PROTEIN DSBE"/>
    <property type="match status" value="1"/>
</dbReference>
<keyword evidence="4" id="KW-1185">Reference proteome</keyword>
<evidence type="ECO:0000313" key="2">
    <source>
        <dbReference type="EMBL" id="GAN44459.1"/>
    </source>
</evidence>
<feature type="domain" description="Thioredoxin" evidence="1">
    <location>
        <begin position="32"/>
        <end position="184"/>
    </location>
</feature>
<dbReference type="Pfam" id="PF08534">
    <property type="entry name" value="Redoxin"/>
    <property type="match status" value="1"/>
</dbReference>
<accession>A0A0K8QLM7</accession>
<dbReference type="GO" id="GO:0016491">
    <property type="term" value="F:oxidoreductase activity"/>
    <property type="evidence" value="ECO:0007669"/>
    <property type="project" value="InterPro"/>
</dbReference>
<dbReference type="PROSITE" id="PS51352">
    <property type="entry name" value="THIOREDOXIN_2"/>
    <property type="match status" value="1"/>
</dbReference>
<dbReference type="EMBL" id="DF970177">
    <property type="protein sequence ID" value="GAP65840.1"/>
    <property type="molecule type" value="Genomic_DNA"/>
</dbReference>
<sequence>MPIRLLSAAGAVLISALVMLPLWRIARGESADPVGRPLPAFTRTDASGWLNSPPLRVEDLRGRVLLVDVWAFECWNCYRSFPWLHQLERSLAGRDFRVIGIHSPELEREYLRQGLEAAVARHGVREPVMIDNDHAYWRALGNQYWPAFYLVDRRGRIRARFVGETHPGDAQAQRIEAAVRALLAES</sequence>